<organism evidence="18 19">
    <name type="scientific">Bordetella genomosp. 10</name>
    <dbReference type="NCBI Taxonomy" id="1416804"/>
    <lineage>
        <taxon>Bacteria</taxon>
        <taxon>Pseudomonadati</taxon>
        <taxon>Pseudomonadota</taxon>
        <taxon>Betaproteobacteria</taxon>
        <taxon>Burkholderiales</taxon>
        <taxon>Alcaligenaceae</taxon>
        <taxon>Bordetella</taxon>
    </lineage>
</organism>
<dbReference type="SMART" id="SM00965">
    <property type="entry name" value="STN"/>
    <property type="match status" value="1"/>
</dbReference>
<keyword evidence="6 14" id="KW-0812">Transmembrane</keyword>
<evidence type="ECO:0000259" key="17">
    <source>
        <dbReference type="SMART" id="SM00965"/>
    </source>
</evidence>
<dbReference type="NCBIfam" id="TIGR01783">
    <property type="entry name" value="TonB-siderophor"/>
    <property type="match status" value="1"/>
</dbReference>
<evidence type="ECO:0000313" key="19">
    <source>
        <dbReference type="Proteomes" id="UP000216020"/>
    </source>
</evidence>
<comment type="caution">
    <text evidence="18">The sequence shown here is derived from an EMBL/GenBank/DDBJ whole genome shotgun (WGS) entry which is preliminary data.</text>
</comment>
<dbReference type="InterPro" id="IPR012910">
    <property type="entry name" value="Plug_dom"/>
</dbReference>
<accession>A0A261SPC3</accession>
<dbReference type="PANTHER" id="PTHR32552:SF74">
    <property type="entry name" value="HYDROXAMATE SIDEROPHORE RECEPTOR FHUE"/>
    <property type="match status" value="1"/>
</dbReference>
<dbReference type="InterPro" id="IPR037066">
    <property type="entry name" value="Plug_dom_sf"/>
</dbReference>
<dbReference type="InterPro" id="IPR036942">
    <property type="entry name" value="Beta-barrel_TonB_sf"/>
</dbReference>
<dbReference type="GO" id="GO:0015344">
    <property type="term" value="F:siderophore uptake transmembrane transporter activity"/>
    <property type="evidence" value="ECO:0007669"/>
    <property type="project" value="TreeGrafter"/>
</dbReference>
<dbReference type="InterPro" id="IPR039426">
    <property type="entry name" value="TonB-dep_rcpt-like"/>
</dbReference>
<evidence type="ECO:0000256" key="1">
    <source>
        <dbReference type="ARBA" id="ARBA00004571"/>
    </source>
</evidence>
<gene>
    <name evidence="18" type="ORF">CAL29_07580</name>
</gene>
<dbReference type="FunFam" id="2.170.130.10:FF:000010">
    <property type="entry name" value="Ferripyoverdine receptor"/>
    <property type="match status" value="1"/>
</dbReference>
<keyword evidence="13 14" id="KW-0998">Cell outer membrane</keyword>
<evidence type="ECO:0000256" key="7">
    <source>
        <dbReference type="ARBA" id="ARBA00022729"/>
    </source>
</evidence>
<evidence type="ECO:0000256" key="5">
    <source>
        <dbReference type="ARBA" id="ARBA00022496"/>
    </source>
</evidence>
<dbReference type="GO" id="GO:0038023">
    <property type="term" value="F:signaling receptor activity"/>
    <property type="evidence" value="ECO:0007669"/>
    <property type="project" value="InterPro"/>
</dbReference>
<feature type="domain" description="Secretin/TonB short N-terminal" evidence="17">
    <location>
        <begin position="77"/>
        <end position="128"/>
    </location>
</feature>
<reference evidence="19" key="1">
    <citation type="submission" date="2017-05" db="EMBL/GenBank/DDBJ databases">
        <title>Complete and WGS of Bordetella genogroups.</title>
        <authorList>
            <person name="Spilker T."/>
            <person name="Lipuma J."/>
        </authorList>
    </citation>
    <scope>NUCLEOTIDE SEQUENCE [LARGE SCALE GENOMIC DNA]</scope>
    <source>
        <strain evidence="19">AU16122</strain>
    </source>
</reference>
<dbReference type="InterPro" id="IPR000531">
    <property type="entry name" value="Beta-barrel_TonB"/>
</dbReference>
<evidence type="ECO:0000256" key="10">
    <source>
        <dbReference type="ARBA" id="ARBA00023077"/>
    </source>
</evidence>
<dbReference type="EMBL" id="NEVM01000001">
    <property type="protein sequence ID" value="OZI38680.1"/>
    <property type="molecule type" value="Genomic_DNA"/>
</dbReference>
<dbReference type="PANTHER" id="PTHR32552">
    <property type="entry name" value="FERRICHROME IRON RECEPTOR-RELATED"/>
    <property type="match status" value="1"/>
</dbReference>
<dbReference type="Gene3D" id="2.40.170.20">
    <property type="entry name" value="TonB-dependent receptor, beta-barrel domain"/>
    <property type="match status" value="1"/>
</dbReference>
<keyword evidence="9" id="KW-0406">Ion transport</keyword>
<sequence>MPFRTFPLPRKAAPPPSSSWLPPKRLVLILGALWALQALPAAAQTAEAPAAASTRQYRIPAGPLADVVNQFAGQAGIALTFDANALQGETSRGVQGSFDVDGGLRQALAGSRWQAHRRANGAYVLEPAPAADRGAADAGASVTMATVSVTGSADRATTEHSGAYGGSATTIFKGQQSVRETPQPVTIVSRQLLNDRMLPDLHDVLQNVPGVTVDYTDSERVNYYSRGYQIDSLQVDGINMYQSGSTFVQPDTAVLDRIEILRGSAGILRGSGNPSATVNLVRKLPTRDFQASVTGTLGSWDRRRAEADISGSFNDSQTLRGRIVAVTDDKDFFQDARDEHRRVFYGVLQADITDRTTVTASFEHSQLKATGAWGGLPRNFDGSALDLGRSTYLGSDWNHWNRWNEQAMLSVEHMFDNEWQIKATAMNTRFRYFDGGFTQTYISRASKTNPYLFNVVTSDYPNSASDQNAFVLTANGPFEAFGRKHHLTVGAESSYVRTTASSGYASYGPLNNIDIRDWDSYRTYPEPSSYAGGSYYEASNNVVKQQALYALGRFSIADPLTVMLGARGTWYDYEVLQGTAKYRVNHEITPYGGVVYDLNDTFSVYGSYSQIFQPQQAYDSGGNLLDPIRGDDYEAGIKGEFFGGRLNTALSLFQITNKGKAMDDASSPNPCLPNYPTGYCKVDGGKTRSRGWELEVSGELTPDWQIMAGYTNTRTKYLKDSTASNVGLPIRSLDPRHLVRVFTTYRLPGALHGLTLGGGVQAQSSTYATGGGVTAKQGGYAIYNAMAAYDINKHVRVQLNVNNIFDKVYYKKVDATGISNYYGDPRNVMLSVNVRM</sequence>
<dbReference type="SUPFAM" id="SSF56935">
    <property type="entry name" value="Porins"/>
    <property type="match status" value="1"/>
</dbReference>
<evidence type="ECO:0000256" key="2">
    <source>
        <dbReference type="ARBA" id="ARBA00009810"/>
    </source>
</evidence>
<evidence type="ECO:0000256" key="12">
    <source>
        <dbReference type="ARBA" id="ARBA00023170"/>
    </source>
</evidence>
<name>A0A261SPC3_9BORD</name>
<dbReference type="GO" id="GO:0015891">
    <property type="term" value="P:siderophore transport"/>
    <property type="evidence" value="ECO:0007669"/>
    <property type="project" value="InterPro"/>
</dbReference>
<dbReference type="Gene3D" id="3.55.50.30">
    <property type="match status" value="1"/>
</dbReference>
<dbReference type="Gene3D" id="2.170.130.10">
    <property type="entry name" value="TonB-dependent receptor, plug domain"/>
    <property type="match status" value="1"/>
</dbReference>
<proteinExistence type="inferred from homology"/>
<keyword evidence="3 14" id="KW-0813">Transport</keyword>
<protein>
    <submittedName>
        <fullName evidence="18">TonB-dependent siderophore receptor</fullName>
    </submittedName>
</protein>
<keyword evidence="11 14" id="KW-0472">Membrane</keyword>
<keyword evidence="5" id="KW-0410">Iron transport</keyword>
<evidence type="ECO:0000256" key="8">
    <source>
        <dbReference type="ARBA" id="ARBA00023004"/>
    </source>
</evidence>
<keyword evidence="10 15" id="KW-0798">TonB box</keyword>
<dbReference type="PROSITE" id="PS52016">
    <property type="entry name" value="TONB_DEPENDENT_REC_3"/>
    <property type="match status" value="1"/>
</dbReference>
<evidence type="ECO:0000256" key="9">
    <source>
        <dbReference type="ARBA" id="ARBA00023065"/>
    </source>
</evidence>
<dbReference type="Pfam" id="PF07715">
    <property type="entry name" value="Plug"/>
    <property type="match status" value="1"/>
</dbReference>
<evidence type="ECO:0000256" key="3">
    <source>
        <dbReference type="ARBA" id="ARBA00022448"/>
    </source>
</evidence>
<dbReference type="InterPro" id="IPR011662">
    <property type="entry name" value="Secretin/TonB_short_N"/>
</dbReference>
<evidence type="ECO:0000256" key="4">
    <source>
        <dbReference type="ARBA" id="ARBA00022452"/>
    </source>
</evidence>
<dbReference type="Pfam" id="PF00593">
    <property type="entry name" value="TonB_dep_Rec_b-barrel"/>
    <property type="match status" value="1"/>
</dbReference>
<evidence type="ECO:0000256" key="13">
    <source>
        <dbReference type="ARBA" id="ARBA00023237"/>
    </source>
</evidence>
<evidence type="ECO:0000256" key="6">
    <source>
        <dbReference type="ARBA" id="ARBA00022692"/>
    </source>
</evidence>
<dbReference type="InterPro" id="IPR010105">
    <property type="entry name" value="TonB_sidphr_rcpt"/>
</dbReference>
<evidence type="ECO:0000313" key="18">
    <source>
        <dbReference type="EMBL" id="OZI38680.1"/>
    </source>
</evidence>
<keyword evidence="19" id="KW-1185">Reference proteome</keyword>
<feature type="signal peptide" evidence="16">
    <location>
        <begin position="1"/>
        <end position="43"/>
    </location>
</feature>
<keyword evidence="12 18" id="KW-0675">Receptor</keyword>
<dbReference type="OrthoDB" id="174652at2"/>
<evidence type="ECO:0000256" key="16">
    <source>
        <dbReference type="SAM" id="SignalP"/>
    </source>
</evidence>
<evidence type="ECO:0000256" key="15">
    <source>
        <dbReference type="RuleBase" id="RU003357"/>
    </source>
</evidence>
<dbReference type="RefSeq" id="WP_094852780.1">
    <property type="nucleotide sequence ID" value="NZ_NEVM01000001.1"/>
</dbReference>
<dbReference type="AlphaFoldDB" id="A0A261SPC3"/>
<evidence type="ECO:0000256" key="14">
    <source>
        <dbReference type="PROSITE-ProRule" id="PRU01360"/>
    </source>
</evidence>
<feature type="chain" id="PRO_5012740491" evidence="16">
    <location>
        <begin position="44"/>
        <end position="836"/>
    </location>
</feature>
<dbReference type="Proteomes" id="UP000216020">
    <property type="component" value="Unassembled WGS sequence"/>
</dbReference>
<dbReference type="CDD" id="cd01347">
    <property type="entry name" value="ligand_gated_channel"/>
    <property type="match status" value="1"/>
</dbReference>
<keyword evidence="4 14" id="KW-1134">Transmembrane beta strand</keyword>
<comment type="subcellular location">
    <subcellularLocation>
        <location evidence="1 14">Cell outer membrane</location>
        <topology evidence="1 14">Multi-pass membrane protein</topology>
    </subcellularLocation>
</comment>
<evidence type="ECO:0000256" key="11">
    <source>
        <dbReference type="ARBA" id="ARBA00023136"/>
    </source>
</evidence>
<dbReference type="GO" id="GO:0009279">
    <property type="term" value="C:cell outer membrane"/>
    <property type="evidence" value="ECO:0007669"/>
    <property type="project" value="UniProtKB-SubCell"/>
</dbReference>
<keyword evidence="7 16" id="KW-0732">Signal</keyword>
<comment type="similarity">
    <text evidence="2 14 15">Belongs to the TonB-dependent receptor family.</text>
</comment>
<keyword evidence="8" id="KW-0408">Iron</keyword>